<keyword evidence="1" id="KW-0812">Transmembrane</keyword>
<comment type="caution">
    <text evidence="2">The sequence shown here is derived from an EMBL/GenBank/DDBJ whole genome shotgun (WGS) entry which is preliminary data.</text>
</comment>
<evidence type="ECO:0000313" key="3">
    <source>
        <dbReference type="Proteomes" id="UP000232101"/>
    </source>
</evidence>
<accession>A0A2M9Q4B8</accession>
<reference evidence="2 3" key="1">
    <citation type="submission" date="2017-11" db="EMBL/GenBank/DDBJ databases">
        <title>Bacterial isolate from king chilli rhizosphere.</title>
        <authorList>
            <person name="Takhelmayum P."/>
            <person name="Sarangthem I."/>
        </authorList>
    </citation>
    <scope>NUCLEOTIDE SEQUENCE [LARGE SCALE GENOMIC DNA]</scope>
    <source>
        <strain evidence="3">t26</strain>
    </source>
</reference>
<keyword evidence="1" id="KW-1133">Transmembrane helix</keyword>
<dbReference type="EMBL" id="PHQY01000646">
    <property type="protein sequence ID" value="PJO42919.1"/>
    <property type="molecule type" value="Genomic_DNA"/>
</dbReference>
<keyword evidence="1" id="KW-0472">Membrane</keyword>
<feature type="transmembrane region" description="Helical" evidence="1">
    <location>
        <begin position="46"/>
        <end position="64"/>
    </location>
</feature>
<proteinExistence type="predicted"/>
<name>A0A2M9Q4B8_9BACI</name>
<protein>
    <submittedName>
        <fullName evidence="2">Uncharacterized protein</fullName>
    </submittedName>
</protein>
<dbReference type="RefSeq" id="WP_100543565.1">
    <property type="nucleotide sequence ID" value="NZ_CP158849.1"/>
</dbReference>
<feature type="transmembrane region" description="Helical" evidence="1">
    <location>
        <begin position="12"/>
        <end position="34"/>
    </location>
</feature>
<sequence>MEIFSGLSIGGSLLYFIPPMLLLPVVMVVCAAIYKVLLGNILPTKIYNFLLVPIALLGFFIWAIPMNMGFYEFFSAMFNRSILEKNL</sequence>
<gene>
    <name evidence="2" type="ORF">CWD94_14145</name>
</gene>
<evidence type="ECO:0000313" key="2">
    <source>
        <dbReference type="EMBL" id="PJO42919.1"/>
    </source>
</evidence>
<organism evidence="2 3">
    <name type="scientific">Lysinibacillus xylanilyticus</name>
    <dbReference type="NCBI Taxonomy" id="582475"/>
    <lineage>
        <taxon>Bacteria</taxon>
        <taxon>Bacillati</taxon>
        <taxon>Bacillota</taxon>
        <taxon>Bacilli</taxon>
        <taxon>Bacillales</taxon>
        <taxon>Bacillaceae</taxon>
        <taxon>Lysinibacillus</taxon>
    </lineage>
</organism>
<dbReference type="AlphaFoldDB" id="A0A2M9Q4B8"/>
<evidence type="ECO:0000256" key="1">
    <source>
        <dbReference type="SAM" id="Phobius"/>
    </source>
</evidence>
<dbReference type="Proteomes" id="UP000232101">
    <property type="component" value="Unassembled WGS sequence"/>
</dbReference>